<gene>
    <name evidence="2" type="ORF">BDU57DRAFT_523433</name>
</gene>
<dbReference type="Proteomes" id="UP000800096">
    <property type="component" value="Unassembled WGS sequence"/>
</dbReference>
<accession>A0A6A5Q8U0</accession>
<feature type="compositionally biased region" description="Basic and acidic residues" evidence="1">
    <location>
        <begin position="112"/>
        <end position="121"/>
    </location>
</feature>
<dbReference type="AlphaFoldDB" id="A0A6A5Q8U0"/>
<dbReference type="EMBL" id="ML979141">
    <property type="protein sequence ID" value="KAF1912081.1"/>
    <property type="molecule type" value="Genomic_DNA"/>
</dbReference>
<evidence type="ECO:0000313" key="3">
    <source>
        <dbReference type="Proteomes" id="UP000800096"/>
    </source>
</evidence>
<reference evidence="2" key="1">
    <citation type="journal article" date="2020" name="Stud. Mycol.">
        <title>101 Dothideomycetes genomes: a test case for predicting lifestyles and emergence of pathogens.</title>
        <authorList>
            <person name="Haridas S."/>
            <person name="Albert R."/>
            <person name="Binder M."/>
            <person name="Bloem J."/>
            <person name="Labutti K."/>
            <person name="Salamov A."/>
            <person name="Andreopoulos B."/>
            <person name="Baker S."/>
            <person name="Barry K."/>
            <person name="Bills G."/>
            <person name="Bluhm B."/>
            <person name="Cannon C."/>
            <person name="Castanera R."/>
            <person name="Culley D."/>
            <person name="Daum C."/>
            <person name="Ezra D."/>
            <person name="Gonzalez J."/>
            <person name="Henrissat B."/>
            <person name="Kuo A."/>
            <person name="Liang C."/>
            <person name="Lipzen A."/>
            <person name="Lutzoni F."/>
            <person name="Magnuson J."/>
            <person name="Mondo S."/>
            <person name="Nolan M."/>
            <person name="Ohm R."/>
            <person name="Pangilinan J."/>
            <person name="Park H.-J."/>
            <person name="Ramirez L."/>
            <person name="Alfaro M."/>
            <person name="Sun H."/>
            <person name="Tritt A."/>
            <person name="Yoshinaga Y."/>
            <person name="Zwiers L.-H."/>
            <person name="Turgeon B."/>
            <person name="Goodwin S."/>
            <person name="Spatafora J."/>
            <person name="Crous P."/>
            <person name="Grigoriev I."/>
        </authorList>
    </citation>
    <scope>NUCLEOTIDE SEQUENCE</scope>
    <source>
        <strain evidence="2">HMLAC05119</strain>
    </source>
</reference>
<evidence type="ECO:0000313" key="2">
    <source>
        <dbReference type="EMBL" id="KAF1912081.1"/>
    </source>
</evidence>
<sequence>MARLAFPPTLTRIAACASTTIANPAARISIQQRAPIQSAASRTIKASVARPSLILSGAPRTTLRAAATALQRAQSTRDELAAASKTIPAGACIRALHGKKIVNKTPANNDQNKNEQTDSRIPKPKSANNMQMKARQRVTLVYKKIDKNKEKEIVKNISHENAVTYVDNNSDLLEDVSFDESIPAGVQSHYTHYFSRMDLRIQTCKQGGRIARVPRYGGDFITMKRD</sequence>
<feature type="region of interest" description="Disordered" evidence="1">
    <location>
        <begin position="103"/>
        <end position="130"/>
    </location>
</feature>
<name>A0A6A5Q8U0_AMPQU</name>
<organism evidence="2 3">
    <name type="scientific">Ampelomyces quisqualis</name>
    <name type="common">Powdery mildew agent</name>
    <dbReference type="NCBI Taxonomy" id="50730"/>
    <lineage>
        <taxon>Eukaryota</taxon>
        <taxon>Fungi</taxon>
        <taxon>Dikarya</taxon>
        <taxon>Ascomycota</taxon>
        <taxon>Pezizomycotina</taxon>
        <taxon>Dothideomycetes</taxon>
        <taxon>Pleosporomycetidae</taxon>
        <taxon>Pleosporales</taxon>
        <taxon>Pleosporineae</taxon>
        <taxon>Phaeosphaeriaceae</taxon>
        <taxon>Ampelomyces</taxon>
    </lineage>
</organism>
<proteinExistence type="predicted"/>
<keyword evidence="3" id="KW-1185">Reference proteome</keyword>
<evidence type="ECO:0000256" key="1">
    <source>
        <dbReference type="SAM" id="MobiDB-lite"/>
    </source>
</evidence>
<protein>
    <submittedName>
        <fullName evidence="2">Uncharacterized protein</fullName>
    </submittedName>
</protein>